<accession>A0A483CLY7</accession>
<evidence type="ECO:0000256" key="4">
    <source>
        <dbReference type="ARBA" id="ARBA00012358"/>
    </source>
</evidence>
<comment type="cofactor">
    <cofactor evidence="1">
        <name>[4Fe-4S] cluster</name>
        <dbReference type="ChEBI" id="CHEBI:49883"/>
    </cofactor>
</comment>
<dbReference type="RefSeq" id="WP_130647515.1">
    <property type="nucleotide sequence ID" value="NZ_PGCL01000005.1"/>
</dbReference>
<keyword evidence="10" id="KW-1015">Disulfide bond</keyword>
<evidence type="ECO:0000256" key="12">
    <source>
        <dbReference type="ARBA" id="ARBA00030295"/>
    </source>
</evidence>
<comment type="similarity">
    <text evidence="3">Belongs to the ferredoxin thioredoxin reductase beta subunit family.</text>
</comment>
<comment type="function">
    <text evidence="2">Catalytic subunit of the ferredoxin-thioredoxin reductase (FTR), which catalyzes the two-electron reduction of thioredoxins by the electrons provided by reduced ferredoxin.</text>
</comment>
<dbReference type="GO" id="GO:0046872">
    <property type="term" value="F:metal ion binding"/>
    <property type="evidence" value="ECO:0007669"/>
    <property type="project" value="UniProtKB-KW"/>
</dbReference>
<evidence type="ECO:0000256" key="7">
    <source>
        <dbReference type="ARBA" id="ARBA00023002"/>
    </source>
</evidence>
<evidence type="ECO:0000313" key="14">
    <source>
        <dbReference type="EMBL" id="TAJ43536.1"/>
    </source>
</evidence>
<dbReference type="InterPro" id="IPR036644">
    <property type="entry name" value="FTR_bsu_sf"/>
</dbReference>
<keyword evidence="8" id="KW-0408">Iron</keyword>
<keyword evidence="7" id="KW-0560">Oxidoreductase</keyword>
<dbReference type="InterPro" id="IPR004209">
    <property type="entry name" value="FTR_bsu"/>
</dbReference>
<dbReference type="Proteomes" id="UP000292580">
    <property type="component" value="Unassembled WGS sequence"/>
</dbReference>
<dbReference type="AlphaFoldDB" id="A0A483CLY7"/>
<evidence type="ECO:0000256" key="3">
    <source>
        <dbReference type="ARBA" id="ARBA00007941"/>
    </source>
</evidence>
<protein>
    <recommendedName>
        <fullName evidence="4">ferredoxin:thioredoxin reductase</fullName>
        <ecNumber evidence="4">1.8.7.2</ecNumber>
    </recommendedName>
    <alternativeName>
        <fullName evidence="12">Ferredoxin-thioredoxin reductase subunit B</fullName>
    </alternativeName>
</protein>
<dbReference type="PANTHER" id="PTHR35113:SF1">
    <property type="entry name" value="FERREDOXIN-THIOREDOXIN REDUCTASE CATALYTIC CHAIN, CHLOROPLASTIC"/>
    <property type="match status" value="1"/>
</dbReference>
<evidence type="ECO:0000256" key="1">
    <source>
        <dbReference type="ARBA" id="ARBA00001966"/>
    </source>
</evidence>
<evidence type="ECO:0000256" key="2">
    <source>
        <dbReference type="ARBA" id="ARBA00003945"/>
    </source>
</evidence>
<evidence type="ECO:0000256" key="9">
    <source>
        <dbReference type="ARBA" id="ARBA00023014"/>
    </source>
</evidence>
<organism evidence="14 15">
    <name type="scientific">Methanofollis fontis</name>
    <dbReference type="NCBI Taxonomy" id="2052832"/>
    <lineage>
        <taxon>Archaea</taxon>
        <taxon>Methanobacteriati</taxon>
        <taxon>Methanobacteriota</taxon>
        <taxon>Stenosarchaea group</taxon>
        <taxon>Methanomicrobia</taxon>
        <taxon>Methanomicrobiales</taxon>
        <taxon>Methanomicrobiaceae</taxon>
        <taxon>Methanofollis</taxon>
    </lineage>
</organism>
<comment type="caution">
    <text evidence="14">The sequence shown here is derived from an EMBL/GenBank/DDBJ whole genome shotgun (WGS) entry which is preliminary data.</text>
</comment>
<evidence type="ECO:0000256" key="10">
    <source>
        <dbReference type="ARBA" id="ARBA00023157"/>
    </source>
</evidence>
<proteinExistence type="inferred from homology"/>
<keyword evidence="5" id="KW-0004">4Fe-4S</keyword>
<comment type="subunit">
    <text evidence="11">Heterodimer of subunit A (variable subunit) and subunit B (catalytic subunit). Heterodimeric FTR forms a complex with ferredoxin and thioredoxin.</text>
</comment>
<evidence type="ECO:0000256" key="5">
    <source>
        <dbReference type="ARBA" id="ARBA00022485"/>
    </source>
</evidence>
<keyword evidence="6" id="KW-0479">Metal-binding</keyword>
<dbReference type="GO" id="GO:0051539">
    <property type="term" value="F:4 iron, 4 sulfur cluster binding"/>
    <property type="evidence" value="ECO:0007669"/>
    <property type="project" value="UniProtKB-KW"/>
</dbReference>
<name>A0A483CLY7_9EURY</name>
<sequence length="97" mass="11495">MADLSQEELEQEILEWAQEYARKNGWVLNSNDDQLRTVIRGLARNSLRFGERYCPCRIRSGDPEEDRKIICPCIYHRDEVENEGQCHCNLYFGKKED</sequence>
<evidence type="ECO:0000256" key="8">
    <source>
        <dbReference type="ARBA" id="ARBA00023004"/>
    </source>
</evidence>
<dbReference type="EMBL" id="PGCL01000005">
    <property type="protein sequence ID" value="TAJ43536.1"/>
    <property type="molecule type" value="Genomic_DNA"/>
</dbReference>
<evidence type="ECO:0000313" key="15">
    <source>
        <dbReference type="Proteomes" id="UP000292580"/>
    </source>
</evidence>
<dbReference type="PANTHER" id="PTHR35113">
    <property type="entry name" value="FERREDOXIN-THIOREDOXIN REDUCTASE CATALYTIC CHAIN, CHLOROPLASTIC"/>
    <property type="match status" value="1"/>
</dbReference>
<dbReference type="GO" id="GO:0016730">
    <property type="term" value="F:oxidoreductase activity, acting on iron-sulfur proteins as donors"/>
    <property type="evidence" value="ECO:0007669"/>
    <property type="project" value="InterPro"/>
</dbReference>
<comment type="catalytic activity">
    <reaction evidence="13">
        <text>[thioredoxin]-disulfide + 2 reduced [2Fe-2S]-[ferredoxin] + 2 H(+) = [thioredoxin]-dithiol + 2 oxidized [2Fe-2S]-[ferredoxin]</text>
        <dbReference type="Rhea" id="RHEA:42336"/>
        <dbReference type="Rhea" id="RHEA-COMP:10000"/>
        <dbReference type="Rhea" id="RHEA-COMP:10001"/>
        <dbReference type="Rhea" id="RHEA-COMP:10698"/>
        <dbReference type="Rhea" id="RHEA-COMP:10700"/>
        <dbReference type="ChEBI" id="CHEBI:15378"/>
        <dbReference type="ChEBI" id="CHEBI:29950"/>
        <dbReference type="ChEBI" id="CHEBI:33737"/>
        <dbReference type="ChEBI" id="CHEBI:33738"/>
        <dbReference type="ChEBI" id="CHEBI:50058"/>
        <dbReference type="EC" id="1.8.7.2"/>
    </reaction>
</comment>
<dbReference type="Pfam" id="PF02943">
    <property type="entry name" value="FeThRed_B"/>
    <property type="match status" value="1"/>
</dbReference>
<evidence type="ECO:0000256" key="13">
    <source>
        <dbReference type="ARBA" id="ARBA00048150"/>
    </source>
</evidence>
<dbReference type="Gene3D" id="3.90.460.10">
    <property type="entry name" value="Ferredoxin thioredoxin reductase catalytic beta subunit"/>
    <property type="match status" value="1"/>
</dbReference>
<evidence type="ECO:0000256" key="11">
    <source>
        <dbReference type="ARBA" id="ARBA00026011"/>
    </source>
</evidence>
<reference evidence="14 15" key="1">
    <citation type="submission" date="2017-11" db="EMBL/GenBank/DDBJ databases">
        <title>Isolation and Characterization of Methanofollis Species from Methane Seep Offshore SW Taiwan.</title>
        <authorList>
            <person name="Teng N.-H."/>
            <person name="Lai M.-C."/>
            <person name="Chen S.-C."/>
        </authorList>
    </citation>
    <scope>NUCLEOTIDE SEQUENCE [LARGE SCALE GENOMIC DNA]</scope>
    <source>
        <strain evidence="14 15">FWC-SCC2</strain>
    </source>
</reference>
<keyword evidence="15" id="KW-1185">Reference proteome</keyword>
<evidence type="ECO:0000256" key="6">
    <source>
        <dbReference type="ARBA" id="ARBA00022723"/>
    </source>
</evidence>
<dbReference type="SUPFAM" id="SSF57662">
    <property type="entry name" value="Ferredoxin thioredoxin reductase (FTR), catalytic beta chain"/>
    <property type="match status" value="1"/>
</dbReference>
<dbReference type="EC" id="1.8.7.2" evidence="4"/>
<keyword evidence="9" id="KW-0411">Iron-sulfur</keyword>
<gene>
    <name evidence="14" type="ORF">CUJ86_10405</name>
</gene>
<dbReference type="OrthoDB" id="45654at2157"/>